<geneLocation type="plasmid" evidence="1">
    <name>unnamed1</name>
</geneLocation>
<dbReference type="SUPFAM" id="SSF50998">
    <property type="entry name" value="Quinoprotein alcohol dehydrogenase-like"/>
    <property type="match status" value="1"/>
</dbReference>
<dbReference type="EMBL" id="CP157961">
    <property type="protein sequence ID" value="XBT95593.1"/>
    <property type="molecule type" value="Genomic_DNA"/>
</dbReference>
<proteinExistence type="predicted"/>
<organism evidence="1">
    <name type="scientific">Rhizobium sp. ZPR3</name>
    <dbReference type="NCBI Taxonomy" id="3158967"/>
    <lineage>
        <taxon>Bacteria</taxon>
        <taxon>Pseudomonadati</taxon>
        <taxon>Pseudomonadota</taxon>
        <taxon>Alphaproteobacteria</taxon>
        <taxon>Hyphomicrobiales</taxon>
        <taxon>Rhizobiaceae</taxon>
        <taxon>Rhizobium/Agrobacterium group</taxon>
        <taxon>Rhizobium</taxon>
    </lineage>
</organism>
<sequence>MSEKLKIEFTRACAFSENVLIINAVLETSDTYDPDCRIYRFEHDGKVGEQWYYDNFNFHMQDITLFRNSDIDAAIDYLTYMSSEGDVYHAWREGNFREKIKGAGTWVDDAKGYGRMFAISQIGNRLYAAGDGGQFYMRHGRDDWRFVTDSLLFDPVKYREQRKNRPKTDDPDYLSWLMESKKSKPRNVLFNGVKGIDEDAIYLCGEEGSKPILCFWDGDTLHELNTHLPEAALTGIYIENSDSIWVCGREGVLLHGSYARGFTPVSLRPQHNLFHMITPYRGKLVLPSSTRPGGLFEFDPKTSDLKRFSPALPKLRGDYIFYAGCIGDILWVVGQKDIFRFDGSEWERIEHPDI</sequence>
<accession>A0AAU7RZP4</accession>
<dbReference type="RefSeq" id="WP_349959872.1">
    <property type="nucleotide sequence ID" value="NZ_CP157961.1"/>
</dbReference>
<evidence type="ECO:0000313" key="1">
    <source>
        <dbReference type="EMBL" id="XBT95593.1"/>
    </source>
</evidence>
<name>A0AAU7RZP4_9HYPH</name>
<protein>
    <submittedName>
        <fullName evidence="1">Uncharacterized protein</fullName>
    </submittedName>
</protein>
<keyword evidence="1" id="KW-0614">Plasmid</keyword>
<reference evidence="1" key="1">
    <citation type="submission" date="2024-06" db="EMBL/GenBank/DDBJ databases">
        <authorList>
            <person name="Li T."/>
            <person name="Gao R."/>
        </authorList>
    </citation>
    <scope>NUCLEOTIDE SEQUENCE</scope>
    <source>
        <strain evidence="1">ZPR3</strain>
        <plasmid evidence="1">unnamed1</plasmid>
    </source>
</reference>
<gene>
    <name evidence="1" type="ORF">ABM479_27050</name>
</gene>
<dbReference type="InterPro" id="IPR011047">
    <property type="entry name" value="Quinoprotein_ADH-like_sf"/>
</dbReference>
<dbReference type="AlphaFoldDB" id="A0AAU7RZP4"/>